<protein>
    <recommendedName>
        <fullName evidence="5">Glycosyltransferase</fullName>
        <ecNumber evidence="5">2.4.1.-</ecNumber>
    </recommendedName>
</protein>
<comment type="caution">
    <text evidence="7">The sequence shown here is derived from an EMBL/GenBank/DDBJ whole genome shotgun (WGS) entry which is preliminary data.</text>
</comment>
<dbReference type="FunFam" id="3.40.50.2000:FF:000107">
    <property type="entry name" value="Glycosyltransferase"/>
    <property type="match status" value="1"/>
</dbReference>
<evidence type="ECO:0000256" key="1">
    <source>
        <dbReference type="ARBA" id="ARBA00009995"/>
    </source>
</evidence>
<feature type="domain" description="Tudor" evidence="6">
    <location>
        <begin position="242"/>
        <end position="306"/>
    </location>
</feature>
<accession>A0A8J4QZJ7</accession>
<dbReference type="InterPro" id="IPR002999">
    <property type="entry name" value="Tudor"/>
</dbReference>
<dbReference type="Pfam" id="PF00201">
    <property type="entry name" value="UDPGT"/>
    <property type="match status" value="1"/>
</dbReference>
<dbReference type="PANTHER" id="PTHR48047:SF51">
    <property type="entry name" value="GLYCOSYLTRANSFERASE"/>
    <property type="match status" value="1"/>
</dbReference>
<evidence type="ECO:0000256" key="5">
    <source>
        <dbReference type="RuleBase" id="RU362057"/>
    </source>
</evidence>
<dbReference type="GO" id="GO:0035251">
    <property type="term" value="F:UDP-glucosyltransferase activity"/>
    <property type="evidence" value="ECO:0007669"/>
    <property type="project" value="TreeGrafter"/>
</dbReference>
<evidence type="ECO:0000256" key="4">
    <source>
        <dbReference type="RuleBase" id="RU003718"/>
    </source>
</evidence>
<dbReference type="PROSITE" id="PS50304">
    <property type="entry name" value="TUDOR"/>
    <property type="match status" value="1"/>
</dbReference>
<reference evidence="7" key="1">
    <citation type="submission" date="2020-03" db="EMBL/GenBank/DDBJ databases">
        <title>Castanea mollissima Vanexum genome sequencing.</title>
        <authorList>
            <person name="Staton M."/>
        </authorList>
    </citation>
    <scope>NUCLEOTIDE SEQUENCE</scope>
    <source>
        <tissue evidence="7">Leaf</tissue>
    </source>
</reference>
<dbReference type="PROSITE" id="PS00375">
    <property type="entry name" value="UDPGT"/>
    <property type="match status" value="1"/>
</dbReference>
<dbReference type="InterPro" id="IPR035595">
    <property type="entry name" value="UDP_glycos_trans_CS"/>
</dbReference>
<dbReference type="CDD" id="cd03784">
    <property type="entry name" value="GT1_Gtf-like"/>
    <property type="match status" value="1"/>
</dbReference>
<name>A0A8J4QZJ7_9ROSI</name>
<comment type="similarity">
    <text evidence="1 4">Belongs to the UDP-glycosyltransferase family.</text>
</comment>
<keyword evidence="2 4" id="KW-0328">Glycosyltransferase</keyword>
<dbReference type="AlphaFoldDB" id="A0A8J4QZJ7"/>
<dbReference type="OrthoDB" id="5835829at2759"/>
<keyword evidence="8" id="KW-1185">Reference proteome</keyword>
<evidence type="ECO:0000313" key="8">
    <source>
        <dbReference type="Proteomes" id="UP000737018"/>
    </source>
</evidence>
<dbReference type="PANTHER" id="PTHR48047">
    <property type="entry name" value="GLYCOSYLTRANSFERASE"/>
    <property type="match status" value="1"/>
</dbReference>
<dbReference type="Proteomes" id="UP000737018">
    <property type="component" value="Unassembled WGS sequence"/>
</dbReference>
<dbReference type="Gene3D" id="3.40.50.2000">
    <property type="entry name" value="Glycogen Phosphorylase B"/>
    <property type="match status" value="2"/>
</dbReference>
<dbReference type="EMBL" id="JRKL02003281">
    <property type="protein sequence ID" value="KAF3955774.1"/>
    <property type="molecule type" value="Genomic_DNA"/>
</dbReference>
<dbReference type="SUPFAM" id="SSF53756">
    <property type="entry name" value="UDP-Glycosyltransferase/glycogen phosphorylase"/>
    <property type="match status" value="1"/>
</dbReference>
<proteinExistence type="inferred from homology"/>
<dbReference type="InterPro" id="IPR002213">
    <property type="entry name" value="UDP_glucos_trans"/>
</dbReference>
<evidence type="ECO:0000313" key="7">
    <source>
        <dbReference type="EMBL" id="KAF3955774.1"/>
    </source>
</evidence>
<evidence type="ECO:0000256" key="3">
    <source>
        <dbReference type="ARBA" id="ARBA00022679"/>
    </source>
</evidence>
<sequence length="468" mass="52676">MGSICGDSQVPHHVVLFPFMSKGHTIPILHLARLLLHRSLTVTIFTTPANRPFIFESLNDTTVTILDLPFSHNVPDIPVGIESTDKLPLMSMFPSLANASKLMQPDFERALQTLPRVSFMVSDGFLWWTLESASKFNIPRFVYYGMSYYSSCVSKAVAINRLLFGPESDDELVSVPTFPWIKVTRNDFEPPFTEPEPKGLQIEFTMKAVIATSMSHGIIFNSFYELEPLFADYWNSECTPKAWSVGPLCLAEPPKGSTEPHNKLKWVQWLDKKHDQGSSVLYVAFGSQAEISPAQLKDIGTGLEESKVNFLWVIRKSESEISDGFEERVKDRGIVVREWVDQREILMHESVQGFLSHCGWNSVLESICVGVPILAWPMMAEQPLNARMVVEEIKVGLRVETCDGSVRGFVKWEGLEKMVKELMEGEKGKEVRKKSKELAEMAKKAMEEGGSSKCTLDLLIDETCGKKT</sequence>
<organism evidence="7 8">
    <name type="scientific">Castanea mollissima</name>
    <name type="common">Chinese chestnut</name>
    <dbReference type="NCBI Taxonomy" id="60419"/>
    <lineage>
        <taxon>Eukaryota</taxon>
        <taxon>Viridiplantae</taxon>
        <taxon>Streptophyta</taxon>
        <taxon>Embryophyta</taxon>
        <taxon>Tracheophyta</taxon>
        <taxon>Spermatophyta</taxon>
        <taxon>Magnoliopsida</taxon>
        <taxon>eudicotyledons</taxon>
        <taxon>Gunneridae</taxon>
        <taxon>Pentapetalae</taxon>
        <taxon>rosids</taxon>
        <taxon>fabids</taxon>
        <taxon>Fagales</taxon>
        <taxon>Fagaceae</taxon>
        <taxon>Castanea</taxon>
    </lineage>
</organism>
<dbReference type="EC" id="2.4.1.-" evidence="5"/>
<keyword evidence="3 4" id="KW-0808">Transferase</keyword>
<evidence type="ECO:0000256" key="2">
    <source>
        <dbReference type="ARBA" id="ARBA00022676"/>
    </source>
</evidence>
<gene>
    <name evidence="7" type="ORF">CMV_019046</name>
</gene>
<evidence type="ECO:0000259" key="6">
    <source>
        <dbReference type="PROSITE" id="PS50304"/>
    </source>
</evidence>